<dbReference type="GeneID" id="11511204"/>
<reference evidence="2 3" key="1">
    <citation type="journal article" date="2011" name="Nat. Biotechnol.">
        <title>Comparative genomic analysis of the thermophilic biomass-degrading fungi Myceliophthora thermophila and Thielavia terrestris.</title>
        <authorList>
            <person name="Berka R.M."/>
            <person name="Grigoriev I.V."/>
            <person name="Otillar R."/>
            <person name="Salamov A."/>
            <person name="Grimwood J."/>
            <person name="Reid I."/>
            <person name="Ishmael N."/>
            <person name="John T."/>
            <person name="Darmond C."/>
            <person name="Moisan M.-C."/>
            <person name="Henrissat B."/>
            <person name="Coutinho P.M."/>
            <person name="Lombard V."/>
            <person name="Natvig D.O."/>
            <person name="Lindquist E."/>
            <person name="Schmutz J."/>
            <person name="Lucas S."/>
            <person name="Harris P."/>
            <person name="Powlowski J."/>
            <person name="Bellemare A."/>
            <person name="Taylor D."/>
            <person name="Butler G."/>
            <person name="de Vries R.P."/>
            <person name="Allijn I.E."/>
            <person name="van den Brink J."/>
            <person name="Ushinsky S."/>
            <person name="Storms R."/>
            <person name="Powell A.J."/>
            <person name="Paulsen I.T."/>
            <person name="Elbourne L.D.H."/>
            <person name="Baker S.E."/>
            <person name="Magnuson J."/>
            <person name="LaBoissiere S."/>
            <person name="Clutterbuck A.J."/>
            <person name="Martinez D."/>
            <person name="Wogulis M."/>
            <person name="de Leon A.L."/>
            <person name="Rey M.W."/>
            <person name="Tsang A."/>
        </authorList>
    </citation>
    <scope>NUCLEOTIDE SEQUENCE [LARGE SCALE GENOMIC DNA]</scope>
    <source>
        <strain evidence="3">ATCC 42464 / BCRC 31852 / DSM 1799</strain>
    </source>
</reference>
<dbReference type="eggNOG" id="ENOG502SSTB">
    <property type="taxonomic scope" value="Eukaryota"/>
</dbReference>
<keyword evidence="3" id="KW-1185">Reference proteome</keyword>
<dbReference type="RefSeq" id="XP_003665444.1">
    <property type="nucleotide sequence ID" value="XM_003665396.1"/>
</dbReference>
<dbReference type="KEGG" id="mtm:MYCTH_2309165"/>
<organism evidence="2 3">
    <name type="scientific">Thermothelomyces thermophilus (strain ATCC 42464 / BCRC 31852 / DSM 1799)</name>
    <name type="common">Sporotrichum thermophile</name>
    <dbReference type="NCBI Taxonomy" id="573729"/>
    <lineage>
        <taxon>Eukaryota</taxon>
        <taxon>Fungi</taxon>
        <taxon>Dikarya</taxon>
        <taxon>Ascomycota</taxon>
        <taxon>Pezizomycotina</taxon>
        <taxon>Sordariomycetes</taxon>
        <taxon>Sordariomycetidae</taxon>
        <taxon>Sordariales</taxon>
        <taxon>Chaetomiaceae</taxon>
        <taxon>Thermothelomyces</taxon>
    </lineage>
</organism>
<accession>G2QI10</accession>
<keyword evidence="1" id="KW-1133">Transmembrane helix</keyword>
<feature type="transmembrane region" description="Helical" evidence="1">
    <location>
        <begin position="43"/>
        <end position="67"/>
    </location>
</feature>
<proteinExistence type="predicted"/>
<evidence type="ECO:0000313" key="2">
    <source>
        <dbReference type="EMBL" id="AEO60199.1"/>
    </source>
</evidence>
<evidence type="ECO:0000256" key="1">
    <source>
        <dbReference type="SAM" id="Phobius"/>
    </source>
</evidence>
<dbReference type="VEuPathDB" id="FungiDB:MYCTH_2309165"/>
<keyword evidence="1" id="KW-0812">Transmembrane</keyword>
<dbReference type="OMA" id="GWVGYQI"/>
<dbReference type="EMBL" id="CP003006">
    <property type="protein sequence ID" value="AEO60199.1"/>
    <property type="molecule type" value="Genomic_DNA"/>
</dbReference>
<protein>
    <submittedName>
        <fullName evidence="2">Uncharacterized protein</fullName>
    </submittedName>
</protein>
<sequence>MAWGKQKEQSPPSTIGSVYPPSHFYRPSANAVTELIPKKYRQVLPLIITLVILGAVAWVCYLIYLSLGKIQAQARKQMGENITITKDGMRVNVQGIEAESYLDRTQNWVVKAWELGSGSNPNEHEEATKRKRFAPGIHHLASAWLTW</sequence>
<dbReference type="AlphaFoldDB" id="G2QI10"/>
<dbReference type="PANTHER" id="PTHR42077">
    <property type="entry name" value="YALI0F30239P"/>
    <property type="match status" value="1"/>
</dbReference>
<dbReference type="OrthoDB" id="4083871at2759"/>
<dbReference type="PANTHER" id="PTHR42077:SF1">
    <property type="entry name" value="YALI0F30239P"/>
    <property type="match status" value="1"/>
</dbReference>
<keyword evidence="1" id="KW-0472">Membrane</keyword>
<gene>
    <name evidence="2" type="ORF">MYCTH_2309165</name>
</gene>
<name>G2QI10_THET4</name>
<dbReference type="Proteomes" id="UP000007322">
    <property type="component" value="Chromosome 5"/>
</dbReference>
<dbReference type="InParanoid" id="G2QI10"/>
<dbReference type="HOGENOM" id="CLU_150197_1_0_1"/>
<evidence type="ECO:0000313" key="3">
    <source>
        <dbReference type="Proteomes" id="UP000007322"/>
    </source>
</evidence>